<proteinExistence type="predicted"/>
<name>A0A9P6KQD6_9PLEO</name>
<feature type="compositionally biased region" description="Polar residues" evidence="1">
    <location>
        <begin position="39"/>
        <end position="71"/>
    </location>
</feature>
<gene>
    <name evidence="2" type="ORF">PMIN01_07342</name>
</gene>
<keyword evidence="3" id="KW-1185">Reference proteome</keyword>
<dbReference type="EMBL" id="WJXW01000007">
    <property type="protein sequence ID" value="KAF9734439.1"/>
    <property type="molecule type" value="Genomic_DNA"/>
</dbReference>
<evidence type="ECO:0000256" key="1">
    <source>
        <dbReference type="SAM" id="MobiDB-lite"/>
    </source>
</evidence>
<dbReference type="Proteomes" id="UP000756921">
    <property type="component" value="Unassembled WGS sequence"/>
</dbReference>
<feature type="region of interest" description="Disordered" evidence="1">
    <location>
        <begin position="1"/>
        <end position="71"/>
    </location>
</feature>
<evidence type="ECO:0000313" key="2">
    <source>
        <dbReference type="EMBL" id="KAF9734439.1"/>
    </source>
</evidence>
<evidence type="ECO:0000313" key="3">
    <source>
        <dbReference type="Proteomes" id="UP000756921"/>
    </source>
</evidence>
<protein>
    <submittedName>
        <fullName evidence="2">Uncharacterized protein</fullName>
    </submittedName>
</protein>
<accession>A0A9P6KQD6</accession>
<sequence length="71" mass="7714">MFAHKRAVGTSTEAGSAAPPNTYPSNTTTRPSALPTLKQHYNPSATPHDNTTMRTQSRIFSSLTDTSLKQH</sequence>
<reference evidence="2" key="1">
    <citation type="journal article" date="2020" name="Mol. Plant Microbe Interact.">
        <title>Genome Sequence of the Biocontrol Agent Coniothyrium minitans strain Conio (IMI 134523).</title>
        <authorList>
            <person name="Patel D."/>
            <person name="Shittu T.A."/>
            <person name="Baroncelli R."/>
            <person name="Muthumeenakshi S."/>
            <person name="Osborne T.H."/>
            <person name="Janganan T.K."/>
            <person name="Sreenivasaprasad S."/>
        </authorList>
    </citation>
    <scope>NUCLEOTIDE SEQUENCE</scope>
    <source>
        <strain evidence="2">Conio</strain>
    </source>
</reference>
<comment type="caution">
    <text evidence="2">The sequence shown here is derived from an EMBL/GenBank/DDBJ whole genome shotgun (WGS) entry which is preliminary data.</text>
</comment>
<organism evidence="2 3">
    <name type="scientific">Paraphaeosphaeria minitans</name>
    <dbReference type="NCBI Taxonomy" id="565426"/>
    <lineage>
        <taxon>Eukaryota</taxon>
        <taxon>Fungi</taxon>
        <taxon>Dikarya</taxon>
        <taxon>Ascomycota</taxon>
        <taxon>Pezizomycotina</taxon>
        <taxon>Dothideomycetes</taxon>
        <taxon>Pleosporomycetidae</taxon>
        <taxon>Pleosporales</taxon>
        <taxon>Massarineae</taxon>
        <taxon>Didymosphaeriaceae</taxon>
        <taxon>Paraphaeosphaeria</taxon>
    </lineage>
</organism>
<dbReference type="AlphaFoldDB" id="A0A9P6KQD6"/>